<dbReference type="PRINTS" id="PR00038">
    <property type="entry name" value="HTHLUXR"/>
</dbReference>
<dbReference type="SUPFAM" id="SSF46894">
    <property type="entry name" value="C-terminal effector domain of the bipartite response regulators"/>
    <property type="match status" value="1"/>
</dbReference>
<proteinExistence type="predicted"/>
<dbReference type="InterPro" id="IPR016032">
    <property type="entry name" value="Sig_transdc_resp-reg_C-effctor"/>
</dbReference>
<sequence length="209" mass="22907">MPTRIRILIADDHPTIRKGLIATLEPEPDMEIVGAAPTRQAAIAMWQETRPDITLMDLALEGCDGGVDAIRQIRKESPTAKIIVFSAVTGDEDVFQALRYGAVTFLTKETPDEELVQTIRDVHAGGRPIPPEIARKLADRLTQSSLTTREVEVLSLVARGYRNKEVAAALSISEETVQGHMKHILSKLGVNDRTSAVVVAAQRGIIRLR</sequence>
<dbReference type="GO" id="GO:0006355">
    <property type="term" value="P:regulation of DNA-templated transcription"/>
    <property type="evidence" value="ECO:0007669"/>
    <property type="project" value="InterPro"/>
</dbReference>
<dbReference type="RefSeq" id="WP_130424436.1">
    <property type="nucleotide sequence ID" value="NZ_SHKW01000003.1"/>
</dbReference>
<evidence type="ECO:0000313" key="7">
    <source>
        <dbReference type="Proteomes" id="UP000292958"/>
    </source>
</evidence>
<dbReference type="InterPro" id="IPR000792">
    <property type="entry name" value="Tscrpt_reg_LuxR_C"/>
</dbReference>
<dbReference type="AlphaFoldDB" id="A0A4Q7YF45"/>
<dbReference type="EMBL" id="SHKW01000003">
    <property type="protein sequence ID" value="RZU35203.1"/>
    <property type="molecule type" value="Genomic_DNA"/>
</dbReference>
<dbReference type="SUPFAM" id="SSF52172">
    <property type="entry name" value="CheY-like"/>
    <property type="match status" value="1"/>
</dbReference>
<dbReference type="GO" id="GO:0000160">
    <property type="term" value="P:phosphorelay signal transduction system"/>
    <property type="evidence" value="ECO:0007669"/>
    <property type="project" value="InterPro"/>
</dbReference>
<feature type="domain" description="HTH luxR-type" evidence="4">
    <location>
        <begin position="139"/>
        <end position="204"/>
    </location>
</feature>
<dbReference type="PROSITE" id="PS50043">
    <property type="entry name" value="HTH_LUXR_2"/>
    <property type="match status" value="1"/>
</dbReference>
<dbReference type="InterPro" id="IPR039420">
    <property type="entry name" value="WalR-like"/>
</dbReference>
<dbReference type="InterPro" id="IPR058245">
    <property type="entry name" value="NreC/VraR/RcsB-like_REC"/>
</dbReference>
<dbReference type="SMART" id="SM00421">
    <property type="entry name" value="HTH_LUXR"/>
    <property type="match status" value="1"/>
</dbReference>
<protein>
    <submittedName>
        <fullName evidence="6">LuxR family two component transcriptional regulator</fullName>
    </submittedName>
</protein>
<evidence type="ECO:0000256" key="1">
    <source>
        <dbReference type="ARBA" id="ARBA00022553"/>
    </source>
</evidence>
<dbReference type="OrthoDB" id="2448676at2"/>
<evidence type="ECO:0000259" key="4">
    <source>
        <dbReference type="PROSITE" id="PS50043"/>
    </source>
</evidence>
<keyword evidence="2" id="KW-0238">DNA-binding</keyword>
<accession>A0A4Q7YF45</accession>
<reference evidence="6 7" key="1">
    <citation type="submission" date="2019-02" db="EMBL/GenBank/DDBJ databases">
        <title>Genomic Encyclopedia of Archaeal and Bacterial Type Strains, Phase II (KMG-II): from individual species to whole genera.</title>
        <authorList>
            <person name="Goeker M."/>
        </authorList>
    </citation>
    <scope>NUCLEOTIDE SEQUENCE [LARGE SCALE GENOMIC DNA]</scope>
    <source>
        <strain evidence="6 7">DSM 18101</strain>
    </source>
</reference>
<dbReference type="PANTHER" id="PTHR43214">
    <property type="entry name" value="TWO-COMPONENT RESPONSE REGULATOR"/>
    <property type="match status" value="1"/>
</dbReference>
<feature type="modified residue" description="4-aspartylphosphate" evidence="3">
    <location>
        <position position="57"/>
    </location>
</feature>
<evidence type="ECO:0000259" key="5">
    <source>
        <dbReference type="PROSITE" id="PS50110"/>
    </source>
</evidence>
<dbReference type="CDD" id="cd17535">
    <property type="entry name" value="REC_NarL-like"/>
    <property type="match status" value="1"/>
</dbReference>
<dbReference type="SMART" id="SM00448">
    <property type="entry name" value="REC"/>
    <property type="match status" value="1"/>
</dbReference>
<dbReference type="Gene3D" id="3.40.50.2300">
    <property type="match status" value="1"/>
</dbReference>
<evidence type="ECO:0000256" key="3">
    <source>
        <dbReference type="PROSITE-ProRule" id="PRU00169"/>
    </source>
</evidence>
<keyword evidence="7" id="KW-1185">Reference proteome</keyword>
<dbReference type="InterPro" id="IPR001789">
    <property type="entry name" value="Sig_transdc_resp-reg_receiver"/>
</dbReference>
<keyword evidence="1 3" id="KW-0597">Phosphoprotein</keyword>
<evidence type="ECO:0000313" key="6">
    <source>
        <dbReference type="EMBL" id="RZU35203.1"/>
    </source>
</evidence>
<dbReference type="Pfam" id="PF00072">
    <property type="entry name" value="Response_reg"/>
    <property type="match status" value="1"/>
</dbReference>
<dbReference type="GO" id="GO:0003677">
    <property type="term" value="F:DNA binding"/>
    <property type="evidence" value="ECO:0007669"/>
    <property type="project" value="UniProtKB-KW"/>
</dbReference>
<dbReference type="Proteomes" id="UP000292958">
    <property type="component" value="Unassembled WGS sequence"/>
</dbReference>
<feature type="domain" description="Response regulatory" evidence="5">
    <location>
        <begin position="6"/>
        <end position="123"/>
    </location>
</feature>
<organism evidence="6 7">
    <name type="scientific">Edaphobacter modestus</name>
    <dbReference type="NCBI Taxonomy" id="388466"/>
    <lineage>
        <taxon>Bacteria</taxon>
        <taxon>Pseudomonadati</taxon>
        <taxon>Acidobacteriota</taxon>
        <taxon>Terriglobia</taxon>
        <taxon>Terriglobales</taxon>
        <taxon>Acidobacteriaceae</taxon>
        <taxon>Edaphobacter</taxon>
    </lineage>
</organism>
<dbReference type="PROSITE" id="PS50110">
    <property type="entry name" value="RESPONSE_REGULATORY"/>
    <property type="match status" value="1"/>
</dbReference>
<dbReference type="Pfam" id="PF00196">
    <property type="entry name" value="GerE"/>
    <property type="match status" value="1"/>
</dbReference>
<name>A0A4Q7YF45_9BACT</name>
<dbReference type="PROSITE" id="PS00622">
    <property type="entry name" value="HTH_LUXR_1"/>
    <property type="match status" value="1"/>
</dbReference>
<comment type="caution">
    <text evidence="6">The sequence shown here is derived from an EMBL/GenBank/DDBJ whole genome shotgun (WGS) entry which is preliminary data.</text>
</comment>
<dbReference type="CDD" id="cd06170">
    <property type="entry name" value="LuxR_C_like"/>
    <property type="match status" value="1"/>
</dbReference>
<evidence type="ECO:0000256" key="2">
    <source>
        <dbReference type="ARBA" id="ARBA00023125"/>
    </source>
</evidence>
<dbReference type="InterPro" id="IPR011006">
    <property type="entry name" value="CheY-like_superfamily"/>
</dbReference>
<dbReference type="PANTHER" id="PTHR43214:SF43">
    <property type="entry name" value="TWO-COMPONENT RESPONSE REGULATOR"/>
    <property type="match status" value="1"/>
</dbReference>
<gene>
    <name evidence="6" type="ORF">BDD14_5963</name>
</gene>